<dbReference type="AlphaFoldDB" id="A0ABD1QLE5"/>
<proteinExistence type="predicted"/>
<dbReference type="EMBL" id="JBFOLK010000011">
    <property type="protein sequence ID" value="KAL2476729.1"/>
    <property type="molecule type" value="Genomic_DNA"/>
</dbReference>
<evidence type="ECO:0000313" key="1">
    <source>
        <dbReference type="EMBL" id="KAL2476729.1"/>
    </source>
</evidence>
<evidence type="ECO:0000313" key="2">
    <source>
        <dbReference type="Proteomes" id="UP001604336"/>
    </source>
</evidence>
<comment type="caution">
    <text evidence="1">The sequence shown here is derived from an EMBL/GenBank/DDBJ whole genome shotgun (WGS) entry which is preliminary data.</text>
</comment>
<accession>A0ABD1QLE5</accession>
<dbReference type="Proteomes" id="UP001604336">
    <property type="component" value="Unassembled WGS sequence"/>
</dbReference>
<name>A0ABD1QLE5_9LAMI</name>
<organism evidence="1 2">
    <name type="scientific">Abeliophyllum distichum</name>
    <dbReference type="NCBI Taxonomy" id="126358"/>
    <lineage>
        <taxon>Eukaryota</taxon>
        <taxon>Viridiplantae</taxon>
        <taxon>Streptophyta</taxon>
        <taxon>Embryophyta</taxon>
        <taxon>Tracheophyta</taxon>
        <taxon>Spermatophyta</taxon>
        <taxon>Magnoliopsida</taxon>
        <taxon>eudicotyledons</taxon>
        <taxon>Gunneridae</taxon>
        <taxon>Pentapetalae</taxon>
        <taxon>asterids</taxon>
        <taxon>lamiids</taxon>
        <taxon>Lamiales</taxon>
        <taxon>Oleaceae</taxon>
        <taxon>Forsythieae</taxon>
        <taxon>Abeliophyllum</taxon>
    </lineage>
</organism>
<keyword evidence="2" id="KW-1185">Reference proteome</keyword>
<sequence>MGKWILDNIRKEHYHELKDTGENCTTRIQRKNILRTGGAGRTGIKSDEDDGLTVVVDVKRFKIEELDGVGAHLQLNHMKIFELNSANEAYKVSICQIFCSKHDGSITSRRFCMFKERASTPFKSRLWSIFENTKTKIGKVGS</sequence>
<protein>
    <submittedName>
        <fullName evidence="1">Protein FAR1-RELATED SEQUENCE 7</fullName>
    </submittedName>
</protein>
<reference evidence="2" key="1">
    <citation type="submission" date="2024-07" db="EMBL/GenBank/DDBJ databases">
        <title>Two chromosome-level genome assemblies of Korean endemic species Abeliophyllum distichum and Forsythia ovata (Oleaceae).</title>
        <authorList>
            <person name="Jang H."/>
        </authorList>
    </citation>
    <scope>NUCLEOTIDE SEQUENCE [LARGE SCALE GENOMIC DNA]</scope>
</reference>
<gene>
    <name evidence="1" type="ORF">Adt_37465</name>
</gene>